<dbReference type="SMART" id="SM00487">
    <property type="entry name" value="DEXDc"/>
    <property type="match status" value="1"/>
</dbReference>
<comment type="function">
    <text evidence="11">Subunit R is required for both nuclease and ATPase activities, but not for modification.</text>
</comment>
<dbReference type="GO" id="GO:0003677">
    <property type="term" value="F:DNA binding"/>
    <property type="evidence" value="ECO:0007669"/>
    <property type="project" value="UniProtKB-KW"/>
</dbReference>
<dbReference type="RefSeq" id="WP_027890089.1">
    <property type="nucleotide sequence ID" value="NZ_LT906446.1"/>
</dbReference>
<evidence type="ECO:0000259" key="12">
    <source>
        <dbReference type="PROSITE" id="PS51192"/>
    </source>
</evidence>
<dbReference type="EMBL" id="LT906446">
    <property type="protein sequence ID" value="SNU99786.1"/>
    <property type="molecule type" value="Genomic_DNA"/>
</dbReference>
<comment type="catalytic activity">
    <reaction evidence="1 11">
        <text>Endonucleolytic cleavage of DNA to give random double-stranded fragments with terminal 5'-phosphates, ATP is simultaneously hydrolyzed.</text>
        <dbReference type="EC" id="3.1.21.3"/>
    </reaction>
</comment>
<comment type="similarity">
    <text evidence="2 11">Belongs to the HsdR family.</text>
</comment>
<dbReference type="AlphaFoldDB" id="A0A239TQ03"/>
<dbReference type="Proteomes" id="UP000215383">
    <property type="component" value="Chromosome 1"/>
</dbReference>
<dbReference type="Pfam" id="PF04313">
    <property type="entry name" value="HSDR_N"/>
    <property type="match status" value="1"/>
</dbReference>
<proteinExistence type="inferred from homology"/>
<dbReference type="InterPro" id="IPR040980">
    <property type="entry name" value="SWI2_SNF2"/>
</dbReference>
<keyword evidence="7" id="KW-0255">Endonuclease</keyword>
<keyword evidence="10 11" id="KW-0238">DNA-binding</keyword>
<evidence type="ECO:0000256" key="11">
    <source>
        <dbReference type="RuleBase" id="RU364115"/>
    </source>
</evidence>
<evidence type="ECO:0000256" key="6">
    <source>
        <dbReference type="ARBA" id="ARBA00022747"/>
    </source>
</evidence>
<dbReference type="InterPro" id="IPR014001">
    <property type="entry name" value="Helicase_ATP-bd"/>
</dbReference>
<dbReference type="eggNOG" id="COG0610">
    <property type="taxonomic scope" value="Bacteria"/>
</dbReference>
<evidence type="ECO:0000313" key="13">
    <source>
        <dbReference type="EMBL" id="SNU99786.1"/>
    </source>
</evidence>
<feature type="domain" description="Helicase ATP-binding" evidence="12">
    <location>
        <begin position="254"/>
        <end position="402"/>
    </location>
</feature>
<dbReference type="InterPro" id="IPR004473">
    <property type="entry name" value="Restrct_endonuc_typeI_HsdR"/>
</dbReference>
<dbReference type="GO" id="GO:0009307">
    <property type="term" value="P:DNA restriction-modification system"/>
    <property type="evidence" value="ECO:0007669"/>
    <property type="project" value="UniProtKB-KW"/>
</dbReference>
<dbReference type="CDD" id="cd22332">
    <property type="entry name" value="HsdR_N"/>
    <property type="match status" value="1"/>
</dbReference>
<dbReference type="NCBIfam" id="TIGR00348">
    <property type="entry name" value="hsdR"/>
    <property type="match status" value="1"/>
</dbReference>
<evidence type="ECO:0000256" key="10">
    <source>
        <dbReference type="ARBA" id="ARBA00023125"/>
    </source>
</evidence>
<evidence type="ECO:0000256" key="2">
    <source>
        <dbReference type="ARBA" id="ARBA00008598"/>
    </source>
</evidence>
<evidence type="ECO:0000256" key="8">
    <source>
        <dbReference type="ARBA" id="ARBA00022801"/>
    </source>
</evidence>
<dbReference type="GeneID" id="78507189"/>
<organism evidence="13 14">
    <name type="scientific">Megamonas hypermegale</name>
    <dbReference type="NCBI Taxonomy" id="158847"/>
    <lineage>
        <taxon>Bacteria</taxon>
        <taxon>Bacillati</taxon>
        <taxon>Bacillota</taxon>
        <taxon>Negativicutes</taxon>
        <taxon>Selenomonadales</taxon>
        <taxon>Selenomonadaceae</taxon>
        <taxon>Megamonas</taxon>
    </lineage>
</organism>
<dbReference type="CDD" id="cd18800">
    <property type="entry name" value="SF2_C_EcoR124I-like"/>
    <property type="match status" value="1"/>
</dbReference>
<keyword evidence="9 11" id="KW-0067">ATP-binding</keyword>
<dbReference type="InterPro" id="IPR051268">
    <property type="entry name" value="Type-I_R_enzyme_R_subunit"/>
</dbReference>
<dbReference type="InterPro" id="IPR007409">
    <property type="entry name" value="Restrct_endonuc_type1_HsdR_N"/>
</dbReference>
<dbReference type="InterPro" id="IPR055180">
    <property type="entry name" value="HsdR_RecA-like_helicase_dom_2"/>
</dbReference>
<evidence type="ECO:0000256" key="1">
    <source>
        <dbReference type="ARBA" id="ARBA00000851"/>
    </source>
</evidence>
<keyword evidence="6 11" id="KW-0680">Restriction system</keyword>
<dbReference type="EC" id="3.1.21.3" evidence="11"/>
<dbReference type="GO" id="GO:0005524">
    <property type="term" value="F:ATP binding"/>
    <property type="evidence" value="ECO:0007669"/>
    <property type="project" value="UniProtKB-KW"/>
</dbReference>
<dbReference type="Gene3D" id="3.90.1570.50">
    <property type="match status" value="1"/>
</dbReference>
<dbReference type="PANTHER" id="PTHR30195:SF16">
    <property type="entry name" value="TYPE I RESTRICTION ENZYME ENDONUCLEASE SUBUNIT"/>
    <property type="match status" value="1"/>
</dbReference>
<dbReference type="PANTHER" id="PTHR30195">
    <property type="entry name" value="TYPE I SITE-SPECIFIC DEOXYRIBONUCLEASE PROTEIN SUBUNIT M AND R"/>
    <property type="match status" value="1"/>
</dbReference>
<evidence type="ECO:0000256" key="5">
    <source>
        <dbReference type="ARBA" id="ARBA00022741"/>
    </source>
</evidence>
<gene>
    <name evidence="13" type="primary">hsdR_1</name>
    <name evidence="13" type="ORF">SAMEA4364220_01184</name>
</gene>
<dbReference type="Gene3D" id="3.40.50.300">
    <property type="entry name" value="P-loop containing nucleotide triphosphate hydrolases"/>
    <property type="match status" value="2"/>
</dbReference>
<dbReference type="InterPro" id="IPR022625">
    <property type="entry name" value="TypeI_RM_Rsu_C"/>
</dbReference>
<evidence type="ECO:0000256" key="4">
    <source>
        <dbReference type="ARBA" id="ARBA00022722"/>
    </source>
</evidence>
<keyword evidence="5 11" id="KW-0547">Nucleotide-binding</keyword>
<dbReference type="InterPro" id="IPR027417">
    <property type="entry name" value="P-loop_NTPase"/>
</dbReference>
<sequence>MEYQSEAQLENQLIQSLTTQNFTKVDINNTDDLLINFRQQINKLNAEALNGKDLSDKEFDRLMTQIGGKSIYQSAKILRDKFTLTRDDDTSIYMTLLNTEDYAKNIFQVTHQISVKGTFKNRYDVTLLINGLPLVQIELKRRGGDLKEAFSQILRYRRHSYQGLFRYIQFFVISDGVDTKYFANSDTKPLYSMTFFWTDDKNKRISNLFDFTEKFLNTTQILDMIIHYMIVNDSDKNLMIMRPYQVYATKALIQKALTSDKGGYIWHTTGSGKTLTSFKCSQILSHNSNIKKIFFVVDRSDLDRQTLQEFNKFEKNSVDATDNTNVLARQIADKHKNLIVTTIQKLAKASSSPKYKSIFAKYADDKIVIIFDECHRSTFGKQLNCIKKVFPHLQIFGFTGTPRFPQNKSQDGRTTADIFGKCLHTYLIKDAIFDHNVLGFNVEYIKTFDGEYDPTDTTKVQDIDKQEVFDDPIRLKLIAEHIVKYHDIKTHNRKYNALFAVSSVDNLIRYYDIFKSLKTDLKIAAIFTYGVNEEAEFKDEHSRDALERIIQDYNKMYQTNYDTNTFSAYANDLMKKIKTSQIDIVIVVGMMLTGFDAKVLNTLYIDKNLEYHNLLQAYSRTNRVEHTTKPFGNIICYRNLKENTDNAIRLFSQTDNIDDVLTHDLASYLKEMQDAINELTQIAPKAQNVDDLQTEEEQRDFVLAFRRVSRLQNVLSNFIEFDFDKDITNMSAQDFMDYKSKYFTIYENLKNDTSKEKASILNDIDFCIELVATDRINTTYIMNLIRNIERNDIIKQQTEINHIKKELKNSDDMKLRYKIDLIENFLDEVVPKLNPDSSIDDAYNDFETQERTKEINNFAKEHELDTEVLQNEISEYEYTGITNKSNIMKFIKKPFLEKMKIANAAITFIKNNVQKYL</sequence>
<comment type="subunit">
    <text evidence="3 11">The type I restriction/modification system is composed of three polypeptides R, M and S.</text>
</comment>
<evidence type="ECO:0000256" key="9">
    <source>
        <dbReference type="ARBA" id="ARBA00022840"/>
    </source>
</evidence>
<evidence type="ECO:0000313" key="14">
    <source>
        <dbReference type="Proteomes" id="UP000215383"/>
    </source>
</evidence>
<dbReference type="PROSITE" id="PS51192">
    <property type="entry name" value="HELICASE_ATP_BIND_1"/>
    <property type="match status" value="1"/>
</dbReference>
<dbReference type="GO" id="GO:0009035">
    <property type="term" value="F:type I site-specific deoxyribonuclease activity"/>
    <property type="evidence" value="ECO:0007669"/>
    <property type="project" value="UniProtKB-EC"/>
</dbReference>
<evidence type="ECO:0000256" key="3">
    <source>
        <dbReference type="ARBA" id="ARBA00011296"/>
    </source>
</evidence>
<name>A0A239TQ03_9FIRM</name>
<keyword evidence="4" id="KW-0540">Nuclease</keyword>
<accession>A0A239TQ03</accession>
<reference evidence="13 14" key="1">
    <citation type="submission" date="2017-06" db="EMBL/GenBank/DDBJ databases">
        <authorList>
            <consortium name="Pathogen Informatics"/>
        </authorList>
    </citation>
    <scope>NUCLEOTIDE SEQUENCE [LARGE SCALE GENOMIC DNA]</scope>
    <source>
        <strain evidence="13 14">NCTC10570</strain>
    </source>
</reference>
<dbReference type="SUPFAM" id="SSF52540">
    <property type="entry name" value="P-loop containing nucleoside triphosphate hydrolases"/>
    <property type="match status" value="1"/>
</dbReference>
<dbReference type="Gene3D" id="1.20.58.910">
    <property type="match status" value="1"/>
</dbReference>
<keyword evidence="14" id="KW-1185">Reference proteome</keyword>
<evidence type="ECO:0000256" key="7">
    <source>
        <dbReference type="ARBA" id="ARBA00022759"/>
    </source>
</evidence>
<dbReference type="Pfam" id="PF22679">
    <property type="entry name" value="T1R_D3-like"/>
    <property type="match status" value="1"/>
</dbReference>
<dbReference type="REBASE" id="215864">
    <property type="entry name" value="Mhy10570IP"/>
</dbReference>
<keyword evidence="8 11" id="KW-0378">Hydrolase</keyword>
<dbReference type="Pfam" id="PF12008">
    <property type="entry name" value="EcoR124_C"/>
    <property type="match status" value="1"/>
</dbReference>
<protein>
    <recommendedName>
        <fullName evidence="11">Type I restriction enzyme endonuclease subunit</fullName>
        <shortName evidence="11">R protein</shortName>
        <ecNumber evidence="11">3.1.21.3</ecNumber>
    </recommendedName>
    <alternativeName>
        <fullName evidence="11">Type-1 restriction enzyme R protein</fullName>
    </alternativeName>
</protein>
<dbReference type="Pfam" id="PF18766">
    <property type="entry name" value="SWI2_SNF2"/>
    <property type="match status" value="1"/>
</dbReference>